<dbReference type="PANTHER" id="PTHR42705">
    <property type="entry name" value="BIFUNCTIONAL NON-HOMOLOGOUS END JOINING PROTEIN LIGD"/>
    <property type="match status" value="1"/>
</dbReference>
<evidence type="ECO:0000256" key="19">
    <source>
        <dbReference type="ARBA" id="ARBA00029943"/>
    </source>
</evidence>
<keyword evidence="15" id="KW-0233">DNA recombination</keyword>
<dbReference type="NCBIfam" id="TIGR02777">
    <property type="entry name" value="LigD_PE_dom"/>
    <property type="match status" value="1"/>
</dbReference>
<evidence type="ECO:0000256" key="10">
    <source>
        <dbReference type="ARBA" id="ARBA00022801"/>
    </source>
</evidence>
<reference evidence="22 23" key="1">
    <citation type="submission" date="2009-01" db="EMBL/GenBank/DDBJ databases">
        <authorList>
            <person name="Qin X."/>
            <person name="Bachman B."/>
            <person name="Battles P."/>
            <person name="Bell A."/>
            <person name="Bess C."/>
            <person name="Bickham C."/>
            <person name="Chaboub L."/>
            <person name="Chen D."/>
            <person name="Coyle M."/>
            <person name="Deiros D.R."/>
            <person name="Dinh H."/>
            <person name="Forbes L."/>
            <person name="Fowler G."/>
            <person name="Francisco L."/>
            <person name="Fu Q."/>
            <person name="Gubbala S."/>
            <person name="Hale W."/>
            <person name="Han Y."/>
            <person name="Hemphill L."/>
            <person name="Highlander S.K."/>
            <person name="Hirani K."/>
            <person name="Hogues M."/>
            <person name="Jackson L."/>
            <person name="Jakkamsetti A."/>
            <person name="Javaid M."/>
            <person name="Jiang H."/>
            <person name="Korchina V."/>
            <person name="Kovar C."/>
            <person name="Lara F."/>
            <person name="Lee S."/>
            <person name="Mata R."/>
            <person name="Mathew T."/>
            <person name="Moen C."/>
            <person name="Morales K."/>
            <person name="Munidasa M."/>
            <person name="Nazareth L."/>
            <person name="Ngo R."/>
            <person name="Nguyen L."/>
            <person name="Okwuonu G."/>
            <person name="Ongeri F."/>
            <person name="Patil S."/>
            <person name="Petrosino J."/>
            <person name="Pham C."/>
            <person name="Pham P."/>
            <person name="Pu L.-L."/>
            <person name="Puazo M."/>
            <person name="Raj R."/>
            <person name="Reid J."/>
            <person name="Rouhana J."/>
            <person name="Saada N."/>
            <person name="Shang Y."/>
            <person name="Simmons D."/>
            <person name="Thornton R."/>
            <person name="Warren J."/>
            <person name="Weissenberger G."/>
            <person name="Zhang J."/>
            <person name="Zhang L."/>
            <person name="Zhou C."/>
            <person name="Zhu D."/>
            <person name="Muzny D."/>
            <person name="Worley K."/>
            <person name="Gibbs R."/>
        </authorList>
    </citation>
    <scope>NUCLEOTIDE SEQUENCE [LARGE SCALE GENOMIC DNA]</scope>
    <source>
        <strain evidence="22 23">ATCC 33300</strain>
    </source>
</reference>
<evidence type="ECO:0000256" key="3">
    <source>
        <dbReference type="ARBA" id="ARBA00022598"/>
    </source>
</evidence>
<dbReference type="Gene3D" id="2.40.50.140">
    <property type="entry name" value="Nucleic acid-binding proteins"/>
    <property type="match status" value="1"/>
</dbReference>
<gene>
    <name evidence="22" type="primary">ligD</name>
    <name evidence="22" type="ORF">HMPREF0765_3314</name>
</gene>
<dbReference type="GO" id="GO:0003887">
    <property type="term" value="F:DNA-directed DNA polymerase activity"/>
    <property type="evidence" value="ECO:0007669"/>
    <property type="project" value="UniProtKB-KW"/>
</dbReference>
<dbReference type="RefSeq" id="WP_003009209.1">
    <property type="nucleotide sequence ID" value="NZ_GG668632.1"/>
</dbReference>
<name>C2G158_SPHSI</name>
<dbReference type="InterPro" id="IPR012310">
    <property type="entry name" value="DNA_ligase_ATP-dep_cent"/>
</dbReference>
<dbReference type="NCBIfam" id="TIGR02776">
    <property type="entry name" value="NHEJ_ligase_prk"/>
    <property type="match status" value="1"/>
</dbReference>
<dbReference type="InterPro" id="IPR014144">
    <property type="entry name" value="LigD_PE_domain"/>
</dbReference>
<dbReference type="GO" id="GO:0003910">
    <property type="term" value="F:DNA ligase (ATP) activity"/>
    <property type="evidence" value="ECO:0007669"/>
    <property type="project" value="UniProtKB-EC"/>
</dbReference>
<evidence type="ECO:0000256" key="20">
    <source>
        <dbReference type="ARBA" id="ARBA00034003"/>
    </source>
</evidence>
<dbReference type="GO" id="GO:0005524">
    <property type="term" value="F:ATP binding"/>
    <property type="evidence" value="ECO:0007669"/>
    <property type="project" value="UniProtKB-KW"/>
</dbReference>
<evidence type="ECO:0000256" key="12">
    <source>
        <dbReference type="ARBA" id="ARBA00022840"/>
    </source>
</evidence>
<dbReference type="HOGENOM" id="CLU_008325_0_2_10"/>
<keyword evidence="5" id="KW-0548">Nucleotidyltransferase</keyword>
<keyword evidence="10" id="KW-0378">Hydrolase</keyword>
<feature type="domain" description="ATP-dependent DNA ligase family profile" evidence="21">
    <location>
        <begin position="315"/>
        <end position="431"/>
    </location>
</feature>
<evidence type="ECO:0000256" key="15">
    <source>
        <dbReference type="ARBA" id="ARBA00023172"/>
    </source>
</evidence>
<keyword evidence="17" id="KW-0464">Manganese</keyword>
<evidence type="ECO:0000256" key="2">
    <source>
        <dbReference type="ARBA" id="ARBA00012727"/>
    </source>
</evidence>
<evidence type="ECO:0000256" key="16">
    <source>
        <dbReference type="ARBA" id="ARBA00023204"/>
    </source>
</evidence>
<evidence type="ECO:0000256" key="8">
    <source>
        <dbReference type="ARBA" id="ARBA00022741"/>
    </source>
</evidence>
<dbReference type="InterPro" id="IPR014143">
    <property type="entry name" value="NHEJ_ligase_prk"/>
</dbReference>
<sequence length="826" mass="94503">MDKLAQYHKKRNFKETVEPKGFANSGKPAKLRFVVQRHHASRLHYDFRLEMGGVLKSWAVPKGPSLFPQDKRLAVQVEDHPVDYAGFEGEIPKGNYGAGTVSIFDEGYFQPLGDGNEESLLDDVERGSVKVILHGKILKGEFALVRIKDGDGKSWLLIKHKDKFAVEKPYNAEDYVSKKIKDEGDQYKTKSRKILKGKPRSTASAVKNVDVELLEPVPMLTRLATDLPEEEGWLYEKKYDGFRIIAVKTAKKVVLYSRNGKQMNKLFPSVVKALSALDRDVWLDGEVVIEDKNGKAQFQLLQSGEPLPPSLVIRYYIFDILSLDENDLSQYTLKERKDLLQLLLKGLQQSVITPVEALTGIVSKIQKQAEKQGWEGVIAKDTESLYYAGKRSSQWLKVKFRKTQEAVICGYTKPQGSRSFFGALVLGYYDKDHWIYLGNCGTGFTEDILKDIFDTLKDTKKADKPFGAQVVVAKEKEVTWVKPALVCEVYYSEWTADRHLRHPVFKGLRMDKNVKDVQIEGDEQEMVKDKVVTIDRHQVKLTNLDKIYWPSDGYTKGQLLTYYEKYGDLVLPYLKDKPISMHRFPNGIEEKSFFQKDVDIKQIPGWLRTVPMYSESTDKDIDYLICNNKATLLYIANLGSIEINPWLSTYKKKEYPDFAVLDLDPNGADFEDLIDVASTAHRLFKQAGVTDYIKTSGSTGLHIYLYVNKKYTYDVVRDFIQLIAEMIHEEHPDTTSLIRDPRKRKGLIYLDYLQNRRGQTIAAPYSVRPKAGATISTPLHWKEVKDGLDIRQFNIASIADRLEKTEDPWADIFDHPADIKKALERF</sequence>
<keyword evidence="7" id="KW-0479">Metal-binding</keyword>
<keyword evidence="11" id="KW-0269">Exonuclease</keyword>
<dbReference type="InterPro" id="IPR014145">
    <property type="entry name" value="LigD_pol_dom"/>
</dbReference>
<evidence type="ECO:0000313" key="22">
    <source>
        <dbReference type="EMBL" id="EEI91089.1"/>
    </source>
</evidence>
<keyword evidence="13" id="KW-0239">DNA-directed DNA polymerase</keyword>
<dbReference type="GO" id="GO:0003677">
    <property type="term" value="F:DNA binding"/>
    <property type="evidence" value="ECO:0007669"/>
    <property type="project" value="UniProtKB-KW"/>
</dbReference>
<dbReference type="InterPro" id="IPR012309">
    <property type="entry name" value="DNA_ligase_ATP-dep_C"/>
</dbReference>
<evidence type="ECO:0000256" key="14">
    <source>
        <dbReference type="ARBA" id="ARBA00023125"/>
    </source>
</evidence>
<keyword evidence="3 22" id="KW-0436">Ligase</keyword>
<dbReference type="SUPFAM" id="SSF56091">
    <property type="entry name" value="DNA ligase/mRNA capping enzyme, catalytic domain"/>
    <property type="match status" value="1"/>
</dbReference>
<dbReference type="GO" id="GO:0006310">
    <property type="term" value="P:DNA recombination"/>
    <property type="evidence" value="ECO:0007669"/>
    <property type="project" value="UniProtKB-KW"/>
</dbReference>
<dbReference type="GO" id="GO:0006281">
    <property type="term" value="P:DNA repair"/>
    <property type="evidence" value="ECO:0007669"/>
    <property type="project" value="UniProtKB-KW"/>
</dbReference>
<keyword evidence="8" id="KW-0547">Nucleotide-binding</keyword>
<dbReference type="NCBIfam" id="TIGR02778">
    <property type="entry name" value="ligD_pol"/>
    <property type="match status" value="1"/>
</dbReference>
<evidence type="ECO:0000256" key="1">
    <source>
        <dbReference type="ARBA" id="ARBA00001936"/>
    </source>
</evidence>
<evidence type="ECO:0000256" key="13">
    <source>
        <dbReference type="ARBA" id="ARBA00022932"/>
    </source>
</evidence>
<keyword evidence="12" id="KW-0067">ATP-binding</keyword>
<evidence type="ECO:0000256" key="7">
    <source>
        <dbReference type="ARBA" id="ARBA00022723"/>
    </source>
</evidence>
<keyword evidence="18" id="KW-0511">Multifunctional enzyme</keyword>
<dbReference type="CDD" id="cd07906">
    <property type="entry name" value="Adenylation_DNA_ligase_LigD_LigC"/>
    <property type="match status" value="1"/>
</dbReference>
<comment type="cofactor">
    <cofactor evidence="1">
        <name>Mn(2+)</name>
        <dbReference type="ChEBI" id="CHEBI:29035"/>
    </cofactor>
</comment>
<dbReference type="Gene3D" id="3.90.920.10">
    <property type="entry name" value="DNA primase, PRIM domain"/>
    <property type="match status" value="1"/>
</dbReference>
<evidence type="ECO:0000256" key="9">
    <source>
        <dbReference type="ARBA" id="ARBA00022763"/>
    </source>
</evidence>
<evidence type="ECO:0000256" key="11">
    <source>
        <dbReference type="ARBA" id="ARBA00022839"/>
    </source>
</evidence>
<dbReference type="PANTHER" id="PTHR42705:SF2">
    <property type="entry name" value="BIFUNCTIONAL NON-HOMOLOGOUS END JOINING PROTEIN LIGD"/>
    <property type="match status" value="1"/>
</dbReference>
<dbReference type="EMBL" id="ACHB01000074">
    <property type="protein sequence ID" value="EEI91089.1"/>
    <property type="molecule type" value="Genomic_DNA"/>
</dbReference>
<evidence type="ECO:0000256" key="4">
    <source>
        <dbReference type="ARBA" id="ARBA00022679"/>
    </source>
</evidence>
<comment type="caution">
    <text evidence="22">The sequence shown here is derived from an EMBL/GenBank/DDBJ whole genome shotgun (WGS) entry which is preliminary data.</text>
</comment>
<dbReference type="Pfam" id="PF21686">
    <property type="entry name" value="LigD_Prim-Pol"/>
    <property type="match status" value="1"/>
</dbReference>
<dbReference type="Pfam" id="PF01068">
    <property type="entry name" value="DNA_ligase_A_M"/>
    <property type="match status" value="1"/>
</dbReference>
<dbReference type="GO" id="GO:0004527">
    <property type="term" value="F:exonuclease activity"/>
    <property type="evidence" value="ECO:0007669"/>
    <property type="project" value="UniProtKB-KW"/>
</dbReference>
<dbReference type="GO" id="GO:0046872">
    <property type="term" value="F:metal ion binding"/>
    <property type="evidence" value="ECO:0007669"/>
    <property type="project" value="UniProtKB-KW"/>
</dbReference>
<evidence type="ECO:0000256" key="18">
    <source>
        <dbReference type="ARBA" id="ARBA00023268"/>
    </source>
</evidence>
<organism evidence="22 23">
    <name type="scientific">Sphingobacterium spiritivorum ATCC 33300</name>
    <dbReference type="NCBI Taxonomy" id="525372"/>
    <lineage>
        <taxon>Bacteria</taxon>
        <taxon>Pseudomonadati</taxon>
        <taxon>Bacteroidota</taxon>
        <taxon>Sphingobacteriia</taxon>
        <taxon>Sphingobacteriales</taxon>
        <taxon>Sphingobacteriaceae</taxon>
        <taxon>Sphingobacterium</taxon>
    </lineage>
</organism>
<keyword evidence="14" id="KW-0238">DNA-binding</keyword>
<dbReference type="Gene3D" id="3.30.1490.70">
    <property type="match status" value="1"/>
</dbReference>
<evidence type="ECO:0000313" key="23">
    <source>
        <dbReference type="Proteomes" id="UP000006241"/>
    </source>
</evidence>
<dbReference type="SUPFAM" id="SSF50249">
    <property type="entry name" value="Nucleic acid-binding proteins"/>
    <property type="match status" value="1"/>
</dbReference>
<keyword evidence="6" id="KW-0540">Nuclease</keyword>
<dbReference type="Pfam" id="PF13298">
    <property type="entry name" value="LigD_N"/>
    <property type="match status" value="1"/>
</dbReference>
<comment type="catalytic activity">
    <reaction evidence="20">
        <text>ATP + (deoxyribonucleotide)n-3'-hydroxyl + 5'-phospho-(deoxyribonucleotide)m = (deoxyribonucleotide)n+m + AMP + diphosphate.</text>
        <dbReference type="EC" id="6.5.1.1"/>
    </reaction>
</comment>
<dbReference type="CDD" id="cd07971">
    <property type="entry name" value="OBF_DNA_ligase_LigD"/>
    <property type="match status" value="1"/>
</dbReference>
<dbReference type="NCBIfam" id="TIGR02779">
    <property type="entry name" value="NHEJ_ligase_lig"/>
    <property type="match status" value="1"/>
</dbReference>
<dbReference type="EC" id="6.5.1.1" evidence="2"/>
<keyword evidence="16" id="KW-0234">DNA repair</keyword>
<dbReference type="Gene3D" id="3.30.470.30">
    <property type="entry name" value="DNA ligase/mRNA capping enzyme"/>
    <property type="match status" value="1"/>
</dbReference>
<keyword evidence="4" id="KW-0808">Transferase</keyword>
<evidence type="ECO:0000256" key="5">
    <source>
        <dbReference type="ARBA" id="ARBA00022695"/>
    </source>
</evidence>
<accession>C2G158</accession>
<dbReference type="InterPro" id="IPR012340">
    <property type="entry name" value="NA-bd_OB-fold"/>
</dbReference>
<proteinExistence type="predicted"/>
<dbReference type="InterPro" id="IPR052171">
    <property type="entry name" value="NHEJ_LigD"/>
</dbReference>
<protein>
    <recommendedName>
        <fullName evidence="2">DNA ligase (ATP)</fullName>
        <ecNumber evidence="2">6.5.1.1</ecNumber>
    </recommendedName>
    <alternativeName>
        <fullName evidence="19">NHEJ DNA polymerase</fullName>
    </alternativeName>
</protein>
<dbReference type="InterPro" id="IPR014146">
    <property type="entry name" value="LigD_ligase_dom"/>
</dbReference>
<evidence type="ECO:0000256" key="17">
    <source>
        <dbReference type="ARBA" id="ARBA00023211"/>
    </source>
</evidence>
<dbReference type="AlphaFoldDB" id="C2G158"/>
<dbReference type="Proteomes" id="UP000006241">
    <property type="component" value="Unassembled WGS sequence"/>
</dbReference>
<dbReference type="Pfam" id="PF04679">
    <property type="entry name" value="DNA_ligase_A_C"/>
    <property type="match status" value="1"/>
</dbReference>
<evidence type="ECO:0000259" key="21">
    <source>
        <dbReference type="PROSITE" id="PS50160"/>
    </source>
</evidence>
<keyword evidence="9" id="KW-0227">DNA damage</keyword>
<evidence type="ECO:0000256" key="6">
    <source>
        <dbReference type="ARBA" id="ARBA00022722"/>
    </source>
</evidence>
<dbReference type="PROSITE" id="PS50160">
    <property type="entry name" value="DNA_LIGASE_A3"/>
    <property type="match status" value="1"/>
</dbReference>